<comment type="similarity">
    <text evidence="1">Belongs to the universal ribosomal protein uL13 family.</text>
</comment>
<dbReference type="Pfam" id="PF00572">
    <property type="entry name" value="Ribosomal_L13"/>
    <property type="match status" value="1"/>
</dbReference>
<dbReference type="VEuPathDB" id="TriTrypDB:LPMP_203400"/>
<dbReference type="GO" id="GO:0017148">
    <property type="term" value="P:negative regulation of translation"/>
    <property type="evidence" value="ECO:0007669"/>
    <property type="project" value="TreeGrafter"/>
</dbReference>
<dbReference type="GO" id="GO:0005762">
    <property type="term" value="C:mitochondrial large ribosomal subunit"/>
    <property type="evidence" value="ECO:0007669"/>
    <property type="project" value="TreeGrafter"/>
</dbReference>
<dbReference type="InterPro" id="IPR036899">
    <property type="entry name" value="Ribosomal_uL13_sf"/>
</dbReference>
<evidence type="ECO:0000313" key="4">
    <source>
        <dbReference type="EMBL" id="AIN97835.1"/>
    </source>
</evidence>
<keyword evidence="5" id="KW-1185">Reference proteome</keyword>
<accession>A0A088RPS3</accession>
<dbReference type="EMBL" id="CP009389">
    <property type="protein sequence ID" value="AIN97835.1"/>
    <property type="molecule type" value="Genomic_DNA"/>
</dbReference>
<dbReference type="VEuPathDB" id="TriTrypDB:LPAL13_200040400"/>
<dbReference type="eggNOG" id="KOG3203">
    <property type="taxonomic scope" value="Eukaryota"/>
</dbReference>
<name>A0A088RPS3_LEIPA</name>
<dbReference type="GO" id="GO:0003729">
    <property type="term" value="F:mRNA binding"/>
    <property type="evidence" value="ECO:0007669"/>
    <property type="project" value="TreeGrafter"/>
</dbReference>
<dbReference type="AlphaFoldDB" id="A0A088RPS3"/>
<dbReference type="GO" id="GO:0006412">
    <property type="term" value="P:translation"/>
    <property type="evidence" value="ECO:0007669"/>
    <property type="project" value="InterPro"/>
</dbReference>
<dbReference type="PANTHER" id="PTHR11545">
    <property type="entry name" value="RIBOSOMAL PROTEIN L13"/>
    <property type="match status" value="1"/>
</dbReference>
<evidence type="ECO:0000256" key="1">
    <source>
        <dbReference type="ARBA" id="ARBA00006227"/>
    </source>
</evidence>
<dbReference type="KEGG" id="lpan:LPMP_203400"/>
<evidence type="ECO:0000256" key="3">
    <source>
        <dbReference type="ARBA" id="ARBA00023274"/>
    </source>
</evidence>
<dbReference type="Proteomes" id="UP000063063">
    <property type="component" value="Chromosome 20"/>
</dbReference>
<reference evidence="4 5" key="1">
    <citation type="journal article" date="2015" name="Sci. Rep.">
        <title>The genome of Leishmania panamensis: insights into genomics of the L. (Viannia) subgenus.</title>
        <authorList>
            <person name="Llanes A."/>
            <person name="Restrepo C.M."/>
            <person name="Vecchio G.D."/>
            <person name="Anguizola F.J."/>
            <person name="Lleonart R."/>
        </authorList>
    </citation>
    <scope>NUCLEOTIDE SEQUENCE [LARGE SCALE GENOMIC DNA]</scope>
    <source>
        <strain evidence="4 5">MHOM/PA/94/PSC-1</strain>
    </source>
</reference>
<protein>
    <submittedName>
        <fullName evidence="4">50S ribosomal protein L13-like protein</fullName>
    </submittedName>
</protein>
<dbReference type="GeneID" id="22574551"/>
<evidence type="ECO:0000313" key="5">
    <source>
        <dbReference type="Proteomes" id="UP000063063"/>
    </source>
</evidence>
<dbReference type="PANTHER" id="PTHR11545:SF2">
    <property type="entry name" value="LARGE RIBOSOMAL SUBUNIT PROTEIN UL13M"/>
    <property type="match status" value="1"/>
</dbReference>
<dbReference type="FunFam" id="3.90.1180.10:FF:000010">
    <property type="entry name" value="50S ribosomal protein L13-like protein"/>
    <property type="match status" value="1"/>
</dbReference>
<dbReference type="CDD" id="cd00392">
    <property type="entry name" value="Ribosomal_L13"/>
    <property type="match status" value="1"/>
</dbReference>
<dbReference type="RefSeq" id="XP_010698542.1">
    <property type="nucleotide sequence ID" value="XM_010700240.1"/>
</dbReference>
<dbReference type="Gene3D" id="3.90.1180.10">
    <property type="entry name" value="Ribosomal protein L13"/>
    <property type="match status" value="1"/>
</dbReference>
<keyword evidence="3" id="KW-0687">Ribonucleoprotein</keyword>
<dbReference type="HAMAP" id="MF_01366">
    <property type="entry name" value="Ribosomal_uL13"/>
    <property type="match status" value="1"/>
</dbReference>
<dbReference type="SUPFAM" id="SSF52161">
    <property type="entry name" value="Ribosomal protein L13"/>
    <property type="match status" value="1"/>
</dbReference>
<organism evidence="4 5">
    <name type="scientific">Leishmania panamensis</name>
    <dbReference type="NCBI Taxonomy" id="5679"/>
    <lineage>
        <taxon>Eukaryota</taxon>
        <taxon>Discoba</taxon>
        <taxon>Euglenozoa</taxon>
        <taxon>Kinetoplastea</taxon>
        <taxon>Metakinetoplastina</taxon>
        <taxon>Trypanosomatida</taxon>
        <taxon>Trypanosomatidae</taxon>
        <taxon>Leishmaniinae</taxon>
        <taxon>Leishmania</taxon>
        <taxon>Leishmania guyanensis species complex</taxon>
    </lineage>
</organism>
<gene>
    <name evidence="4" type="ORF">LPMP_203400</name>
</gene>
<dbReference type="InterPro" id="IPR005822">
    <property type="entry name" value="Ribosomal_uL13"/>
</dbReference>
<keyword evidence="2" id="KW-0689">Ribosomal protein</keyword>
<evidence type="ECO:0000256" key="2">
    <source>
        <dbReference type="ARBA" id="ARBA00022980"/>
    </source>
</evidence>
<sequence length="202" mass="24166">MLRRTSLLGAPFKSVLRRHKYHPEGLPLYNDLSKQWLCREGERWWLLDARGQQLPHVAKIAAQYMTGQHRPDFTPGMMTGDHVVITNIKDAVMTGDNWIRVPITWQTAYPGGKYRVRLSEMYERDPCMVMWWYLKDEVNHHFVRKLKTRTAPLEKAWLYEDSVHPHTEKNPRPLVWTDTATRGWRYKDPMFQRRWSPNQFMS</sequence>
<proteinExistence type="inferred from homology"/>
<dbReference type="GO" id="GO:0003735">
    <property type="term" value="F:structural constituent of ribosome"/>
    <property type="evidence" value="ECO:0007669"/>
    <property type="project" value="InterPro"/>
</dbReference>
<dbReference type="OrthoDB" id="274622at2759"/>